<keyword evidence="2 7" id="KW-0547">Nucleotide-binding</keyword>
<keyword evidence="11" id="KW-1185">Reference proteome</keyword>
<feature type="domain" description="Methionyl/Leucyl tRNA synthetase" evidence="9">
    <location>
        <begin position="4"/>
        <end position="366"/>
    </location>
</feature>
<dbReference type="OrthoDB" id="9810191at2"/>
<keyword evidence="8" id="KW-0472">Membrane</keyword>
<comment type="caution">
    <text evidence="10">The sequence shown here is derived from an EMBL/GenBank/DDBJ whole genome shotgun (WGS) entry which is preliminary data.</text>
</comment>
<dbReference type="Proteomes" id="UP000317940">
    <property type="component" value="Unassembled WGS sequence"/>
</dbReference>
<protein>
    <submittedName>
        <fullName evidence="10">Methionyl-tRNA synthetase</fullName>
    </submittedName>
</protein>
<keyword evidence="8" id="KW-1133">Transmembrane helix</keyword>
<evidence type="ECO:0000256" key="6">
    <source>
        <dbReference type="ARBA" id="ARBA00047364"/>
    </source>
</evidence>
<evidence type="ECO:0000256" key="2">
    <source>
        <dbReference type="ARBA" id="ARBA00022741"/>
    </source>
</evidence>
<dbReference type="InterPro" id="IPR014729">
    <property type="entry name" value="Rossmann-like_a/b/a_fold"/>
</dbReference>
<reference evidence="10 11" key="1">
    <citation type="submission" date="2019-06" db="EMBL/GenBank/DDBJ databases">
        <title>Sequencing the genomes of 1000 actinobacteria strains.</title>
        <authorList>
            <person name="Klenk H.-P."/>
        </authorList>
    </citation>
    <scope>NUCLEOTIDE SEQUENCE [LARGE SCALE GENOMIC DNA]</scope>
    <source>
        <strain evidence="10 11">DSM 44826</strain>
    </source>
</reference>
<evidence type="ECO:0000256" key="5">
    <source>
        <dbReference type="ARBA" id="ARBA00023146"/>
    </source>
</evidence>
<keyword evidence="4 7" id="KW-0648">Protein biosynthesis</keyword>
<dbReference type="InterPro" id="IPR023458">
    <property type="entry name" value="Met-tRNA_ligase_1"/>
</dbReference>
<sequence>MVHVIITPPPTPNGGLHVGHVAGPYLRADLNTRLLRMFGAQAVHASHIDNYQTYVKRKADEKQRDVEEFRLDMIAAIERDYAALDMEFGSRIDNTAAPYVAYLRGCVEELLGDPRAVAKDEWVTAEGRSAVEAFVSGLCPDCLQQAAANVCENCGRPLTLPELLAPRAEPSGSGEFKQLPSGVPTVLSIGAEDLRELRRLHRSITRDDVFIDELVDGLRPHDLTLTLRSEYGFPVGQDRVVNPWIEIFFAHMYALGQILGLPQSCTLDDVRQVVRSREDLRLTYYFGTDNTYYYAAVLPLLAVVFGLPGAVPVALKTNRFLRLGGRKISSSRNNAVWAADFGTSVPVRSARSALARSCPEYGERDFVPPDEADEADQRDWAVGRTEFPVATTPAGRAFAAALERLAAPERFTVRDVLNRLTRARDAIDSGRLSAAEAAELARMADAVESHLLL</sequence>
<dbReference type="RefSeq" id="WP_145903431.1">
    <property type="nucleotide sequence ID" value="NZ_BAAAMZ010000036.1"/>
</dbReference>
<dbReference type="PROSITE" id="PS00178">
    <property type="entry name" value="AA_TRNA_LIGASE_I"/>
    <property type="match status" value="1"/>
</dbReference>
<evidence type="ECO:0000256" key="3">
    <source>
        <dbReference type="ARBA" id="ARBA00022840"/>
    </source>
</evidence>
<dbReference type="PANTHER" id="PTHR45765:SF1">
    <property type="entry name" value="METHIONINE--TRNA LIGASE, CYTOPLASMIC"/>
    <property type="match status" value="1"/>
</dbReference>
<gene>
    <name evidence="10" type="ORF">FHX73_11925</name>
</gene>
<keyword evidence="5 7" id="KW-0030">Aminoacyl-tRNA synthetase</keyword>
<dbReference type="GO" id="GO:0005524">
    <property type="term" value="F:ATP binding"/>
    <property type="evidence" value="ECO:0007669"/>
    <property type="project" value="UniProtKB-KW"/>
</dbReference>
<dbReference type="InterPro" id="IPR015413">
    <property type="entry name" value="Methionyl/Leucyl_tRNA_Synth"/>
</dbReference>
<evidence type="ECO:0000313" key="10">
    <source>
        <dbReference type="EMBL" id="TWF97150.1"/>
    </source>
</evidence>
<dbReference type="GO" id="GO:0004825">
    <property type="term" value="F:methionine-tRNA ligase activity"/>
    <property type="evidence" value="ECO:0007669"/>
    <property type="project" value="UniProtKB-EC"/>
</dbReference>
<keyword evidence="8" id="KW-0812">Transmembrane</keyword>
<accession>A0A561UCS1</accession>
<keyword evidence="3 7" id="KW-0067">ATP-binding</keyword>
<dbReference type="Pfam" id="PF09334">
    <property type="entry name" value="tRNA-synt_1g"/>
    <property type="match status" value="1"/>
</dbReference>
<feature type="transmembrane region" description="Helical" evidence="8">
    <location>
        <begin position="292"/>
        <end position="315"/>
    </location>
</feature>
<dbReference type="SUPFAM" id="SSF52374">
    <property type="entry name" value="Nucleotidylyl transferase"/>
    <property type="match status" value="1"/>
</dbReference>
<evidence type="ECO:0000259" key="9">
    <source>
        <dbReference type="Pfam" id="PF09334"/>
    </source>
</evidence>
<dbReference type="InterPro" id="IPR029038">
    <property type="entry name" value="MetRS_Zn"/>
</dbReference>
<dbReference type="InterPro" id="IPR001412">
    <property type="entry name" value="aa-tRNA-synth_I_CS"/>
</dbReference>
<evidence type="ECO:0000313" key="11">
    <source>
        <dbReference type="Proteomes" id="UP000317940"/>
    </source>
</evidence>
<name>A0A561UCS1_9ACTN</name>
<comment type="catalytic activity">
    <reaction evidence="6">
        <text>tRNA(Met) + L-methionine + ATP = L-methionyl-tRNA(Met) + AMP + diphosphate</text>
        <dbReference type="Rhea" id="RHEA:13481"/>
        <dbReference type="Rhea" id="RHEA-COMP:9667"/>
        <dbReference type="Rhea" id="RHEA-COMP:9698"/>
        <dbReference type="ChEBI" id="CHEBI:30616"/>
        <dbReference type="ChEBI" id="CHEBI:33019"/>
        <dbReference type="ChEBI" id="CHEBI:57844"/>
        <dbReference type="ChEBI" id="CHEBI:78442"/>
        <dbReference type="ChEBI" id="CHEBI:78530"/>
        <dbReference type="ChEBI" id="CHEBI:456215"/>
        <dbReference type="EC" id="6.1.1.10"/>
    </reaction>
</comment>
<keyword evidence="1 7" id="KW-0436">Ligase</keyword>
<evidence type="ECO:0000256" key="4">
    <source>
        <dbReference type="ARBA" id="ARBA00022917"/>
    </source>
</evidence>
<proteinExistence type="inferred from homology"/>
<comment type="similarity">
    <text evidence="7">Belongs to the class-I aminoacyl-tRNA synthetase family.</text>
</comment>
<evidence type="ECO:0000256" key="7">
    <source>
        <dbReference type="RuleBase" id="RU363039"/>
    </source>
</evidence>
<dbReference type="Gene3D" id="3.40.50.620">
    <property type="entry name" value="HUPs"/>
    <property type="match status" value="1"/>
</dbReference>
<dbReference type="AlphaFoldDB" id="A0A561UCS1"/>
<dbReference type="EMBL" id="VIWT01000001">
    <property type="protein sequence ID" value="TWF97150.1"/>
    <property type="molecule type" value="Genomic_DNA"/>
</dbReference>
<dbReference type="GO" id="GO:0005829">
    <property type="term" value="C:cytosol"/>
    <property type="evidence" value="ECO:0007669"/>
    <property type="project" value="TreeGrafter"/>
</dbReference>
<dbReference type="GO" id="GO:0006431">
    <property type="term" value="P:methionyl-tRNA aminoacylation"/>
    <property type="evidence" value="ECO:0007669"/>
    <property type="project" value="TreeGrafter"/>
</dbReference>
<dbReference type="PANTHER" id="PTHR45765">
    <property type="entry name" value="METHIONINE--TRNA LIGASE"/>
    <property type="match status" value="1"/>
</dbReference>
<evidence type="ECO:0000256" key="1">
    <source>
        <dbReference type="ARBA" id="ARBA00022598"/>
    </source>
</evidence>
<organism evidence="10 11">
    <name type="scientific">Kitasatospora viridis</name>
    <dbReference type="NCBI Taxonomy" id="281105"/>
    <lineage>
        <taxon>Bacteria</taxon>
        <taxon>Bacillati</taxon>
        <taxon>Actinomycetota</taxon>
        <taxon>Actinomycetes</taxon>
        <taxon>Kitasatosporales</taxon>
        <taxon>Streptomycetaceae</taxon>
        <taxon>Kitasatospora</taxon>
    </lineage>
</organism>
<dbReference type="Gene3D" id="2.20.28.20">
    <property type="entry name" value="Methionyl-tRNA synthetase, Zn-domain"/>
    <property type="match status" value="1"/>
</dbReference>
<evidence type="ECO:0000256" key="8">
    <source>
        <dbReference type="SAM" id="Phobius"/>
    </source>
</evidence>